<comment type="caution">
    <text evidence="2">The sequence shown here is derived from an EMBL/GenBank/DDBJ whole genome shotgun (WGS) entry which is preliminary data.</text>
</comment>
<feature type="region of interest" description="Disordered" evidence="1">
    <location>
        <begin position="47"/>
        <end position="74"/>
    </location>
</feature>
<name>M5UBU1_9BACT</name>
<reference evidence="2 3" key="1">
    <citation type="journal article" date="2013" name="Mar. Genomics">
        <title>Expression of sulfatases in Rhodopirellula baltica and the diversity of sulfatases in the genus Rhodopirellula.</title>
        <authorList>
            <person name="Wegner C.E."/>
            <person name="Richter-Heitmann T."/>
            <person name="Klindworth A."/>
            <person name="Klockow C."/>
            <person name="Richter M."/>
            <person name="Achstetter T."/>
            <person name="Glockner F.O."/>
            <person name="Harder J."/>
        </authorList>
    </citation>
    <scope>NUCLEOTIDE SEQUENCE [LARGE SCALE GENOMIC DNA]</scope>
    <source>
        <strain evidence="2 3">SM41</strain>
    </source>
</reference>
<dbReference type="EMBL" id="ANOH01000350">
    <property type="protein sequence ID" value="EMI53473.1"/>
    <property type="molecule type" value="Genomic_DNA"/>
</dbReference>
<protein>
    <submittedName>
        <fullName evidence="2">Secreted protein</fullName>
    </submittedName>
</protein>
<sequence length="74" mass="8189">MIRPIDSLKQITFCNPVTHRLNMHLLKLSLFSFLLVSLATLSGCADQGASVVQPDPETRTYPQSDPGESMDEVQ</sequence>
<accession>M5UBU1</accession>
<dbReference type="Proteomes" id="UP000011885">
    <property type="component" value="Unassembled WGS sequence"/>
</dbReference>
<dbReference type="PATRIC" id="fig|1263870.3.peg.5381"/>
<organism evidence="2 3">
    <name type="scientific">Rhodopirellula sallentina SM41</name>
    <dbReference type="NCBI Taxonomy" id="1263870"/>
    <lineage>
        <taxon>Bacteria</taxon>
        <taxon>Pseudomonadati</taxon>
        <taxon>Planctomycetota</taxon>
        <taxon>Planctomycetia</taxon>
        <taxon>Pirellulales</taxon>
        <taxon>Pirellulaceae</taxon>
        <taxon>Rhodopirellula</taxon>
    </lineage>
</organism>
<evidence type="ECO:0000313" key="2">
    <source>
        <dbReference type="EMBL" id="EMI53473.1"/>
    </source>
</evidence>
<gene>
    <name evidence="2" type="ORF">RSSM_05089</name>
</gene>
<dbReference type="AlphaFoldDB" id="M5UBU1"/>
<evidence type="ECO:0000256" key="1">
    <source>
        <dbReference type="SAM" id="MobiDB-lite"/>
    </source>
</evidence>
<keyword evidence="3" id="KW-1185">Reference proteome</keyword>
<evidence type="ECO:0000313" key="3">
    <source>
        <dbReference type="Proteomes" id="UP000011885"/>
    </source>
</evidence>
<proteinExistence type="predicted"/>